<protein>
    <submittedName>
        <fullName evidence="2">Uncharacterized protein</fullName>
    </submittedName>
</protein>
<evidence type="ECO:0000256" key="1">
    <source>
        <dbReference type="SAM" id="Phobius"/>
    </source>
</evidence>
<proteinExistence type="predicted"/>
<keyword evidence="3" id="KW-1185">Reference proteome</keyword>
<reference evidence="2" key="1">
    <citation type="submission" date="2021-06" db="EMBL/GenBank/DDBJ databases">
        <title>Parelaphostrongylus tenuis whole genome reference sequence.</title>
        <authorList>
            <person name="Garwood T.J."/>
            <person name="Larsen P.A."/>
            <person name="Fountain-Jones N.M."/>
            <person name="Garbe J.R."/>
            <person name="Macchietto M.G."/>
            <person name="Kania S.A."/>
            <person name="Gerhold R.W."/>
            <person name="Richards J.E."/>
            <person name="Wolf T.M."/>
        </authorList>
    </citation>
    <scope>NUCLEOTIDE SEQUENCE</scope>
    <source>
        <strain evidence="2">MNPRO001-30</strain>
        <tissue evidence="2">Meninges</tissue>
    </source>
</reference>
<evidence type="ECO:0000313" key="3">
    <source>
        <dbReference type="Proteomes" id="UP001196413"/>
    </source>
</evidence>
<comment type="caution">
    <text evidence="2">The sequence shown here is derived from an EMBL/GenBank/DDBJ whole genome shotgun (WGS) entry which is preliminary data.</text>
</comment>
<evidence type="ECO:0000313" key="2">
    <source>
        <dbReference type="EMBL" id="KAJ1360465.1"/>
    </source>
</evidence>
<sequence length="192" mass="21393">MIGVQLARILYSFVFFGAFTDLQMAIFPMLPGSLTNLYNETFIKHYSITLDAKIYWICSTTVLGSNATWPWISGIGLVLYACKHKSFIADAFLYIGTKSIPDSPKWLAFADGELDGTLVLIPLSFFSTFDIDKIGRRLIVFFAAVIIPVTCFANYPSQITFAFGTMQKARGHRFDPRSGKPILPIHSITASN</sequence>
<name>A0AAD5ML05_PARTN</name>
<organism evidence="2 3">
    <name type="scientific">Parelaphostrongylus tenuis</name>
    <name type="common">Meningeal worm</name>
    <dbReference type="NCBI Taxonomy" id="148309"/>
    <lineage>
        <taxon>Eukaryota</taxon>
        <taxon>Metazoa</taxon>
        <taxon>Ecdysozoa</taxon>
        <taxon>Nematoda</taxon>
        <taxon>Chromadorea</taxon>
        <taxon>Rhabditida</taxon>
        <taxon>Rhabditina</taxon>
        <taxon>Rhabditomorpha</taxon>
        <taxon>Strongyloidea</taxon>
        <taxon>Metastrongylidae</taxon>
        <taxon>Parelaphostrongylus</taxon>
    </lineage>
</organism>
<dbReference type="Proteomes" id="UP001196413">
    <property type="component" value="Unassembled WGS sequence"/>
</dbReference>
<dbReference type="EMBL" id="JAHQIW010003873">
    <property type="protein sequence ID" value="KAJ1360465.1"/>
    <property type="molecule type" value="Genomic_DNA"/>
</dbReference>
<dbReference type="AlphaFoldDB" id="A0AAD5ML05"/>
<feature type="transmembrane region" description="Helical" evidence="1">
    <location>
        <begin position="9"/>
        <end position="30"/>
    </location>
</feature>
<gene>
    <name evidence="2" type="ORF">KIN20_019443</name>
</gene>
<accession>A0AAD5ML05</accession>
<keyword evidence="1" id="KW-0472">Membrane</keyword>
<keyword evidence="1" id="KW-0812">Transmembrane</keyword>
<feature type="transmembrane region" description="Helical" evidence="1">
    <location>
        <begin position="138"/>
        <end position="156"/>
    </location>
</feature>
<keyword evidence="1" id="KW-1133">Transmembrane helix</keyword>